<dbReference type="AlphaFoldDB" id="A0AAV7J045"/>
<keyword evidence="8" id="KW-0812">Transmembrane</keyword>
<keyword evidence="3 7" id="KW-0378">Hydrolase</keyword>
<keyword evidence="6" id="KW-0325">Glycoprotein</keyword>
<dbReference type="Proteomes" id="UP000826195">
    <property type="component" value="Unassembled WGS sequence"/>
</dbReference>
<keyword evidence="2" id="KW-0732">Signal</keyword>
<comment type="function">
    <text evidence="7">Putative phospholipase.</text>
</comment>
<dbReference type="Pfam" id="PF04916">
    <property type="entry name" value="Phospholip_B"/>
    <property type="match status" value="2"/>
</dbReference>
<name>A0AAV7J045_COTGL</name>
<comment type="caution">
    <text evidence="9">The sequence shown here is derived from an EMBL/GenBank/DDBJ whole genome shotgun (WGS) entry which is preliminary data.</text>
</comment>
<evidence type="ECO:0000256" key="6">
    <source>
        <dbReference type="ARBA" id="ARBA00023180"/>
    </source>
</evidence>
<dbReference type="GO" id="GO:0009395">
    <property type="term" value="P:phospholipid catabolic process"/>
    <property type="evidence" value="ECO:0007669"/>
    <property type="project" value="TreeGrafter"/>
</dbReference>
<gene>
    <name evidence="9" type="ORF">KQX54_019400</name>
</gene>
<dbReference type="PANTHER" id="PTHR12370:SF3">
    <property type="entry name" value="PHOSPHOLIPASE B-LIKE 2-RELATED"/>
    <property type="match status" value="1"/>
</dbReference>
<proteinExistence type="inferred from homology"/>
<keyword evidence="8" id="KW-0472">Membrane</keyword>
<keyword evidence="5 7" id="KW-0443">Lipid metabolism</keyword>
<feature type="transmembrane region" description="Helical" evidence="8">
    <location>
        <begin position="14"/>
        <end position="32"/>
    </location>
</feature>
<keyword evidence="8" id="KW-1133">Transmembrane helix</keyword>
<dbReference type="EC" id="3.1.1.-" evidence="7"/>
<reference evidence="9 10" key="1">
    <citation type="journal article" date="2021" name="J. Hered.">
        <title>A chromosome-level genome assembly of the parasitoid wasp, Cotesia glomerata (Hymenoptera: Braconidae).</title>
        <authorList>
            <person name="Pinto B.J."/>
            <person name="Weis J.J."/>
            <person name="Gamble T."/>
            <person name="Ode P.J."/>
            <person name="Paul R."/>
            <person name="Zaspel J.M."/>
        </authorList>
    </citation>
    <scope>NUCLEOTIDE SEQUENCE [LARGE SCALE GENOMIC DNA]</scope>
    <source>
        <strain evidence="9">CgM1</strain>
    </source>
</reference>
<evidence type="ECO:0000313" key="9">
    <source>
        <dbReference type="EMBL" id="KAH0561778.1"/>
    </source>
</evidence>
<evidence type="ECO:0000256" key="5">
    <source>
        <dbReference type="ARBA" id="ARBA00023098"/>
    </source>
</evidence>
<dbReference type="GO" id="GO:0004620">
    <property type="term" value="F:phospholipase activity"/>
    <property type="evidence" value="ECO:0007669"/>
    <property type="project" value="InterPro"/>
</dbReference>
<keyword evidence="10" id="KW-1185">Reference proteome</keyword>
<evidence type="ECO:0000256" key="7">
    <source>
        <dbReference type="RuleBase" id="RU364138"/>
    </source>
</evidence>
<keyword evidence="4 7" id="KW-0442">Lipid degradation</keyword>
<dbReference type="GO" id="GO:0005576">
    <property type="term" value="C:extracellular region"/>
    <property type="evidence" value="ECO:0007669"/>
    <property type="project" value="TreeGrafter"/>
</dbReference>
<dbReference type="EMBL" id="JAHXZJ010000374">
    <property type="protein sequence ID" value="KAH0561778.1"/>
    <property type="molecule type" value="Genomic_DNA"/>
</dbReference>
<dbReference type="Gene3D" id="3.60.60.30">
    <property type="match status" value="1"/>
</dbReference>
<dbReference type="PANTHER" id="PTHR12370">
    <property type="entry name" value="PHOSPHOLIPASE B-RELATED"/>
    <property type="match status" value="1"/>
</dbReference>
<evidence type="ECO:0000256" key="4">
    <source>
        <dbReference type="ARBA" id="ARBA00022963"/>
    </source>
</evidence>
<evidence type="ECO:0000256" key="1">
    <source>
        <dbReference type="ARBA" id="ARBA00007835"/>
    </source>
</evidence>
<evidence type="ECO:0000313" key="10">
    <source>
        <dbReference type="Proteomes" id="UP000826195"/>
    </source>
</evidence>
<protein>
    <recommendedName>
        <fullName evidence="7">Phospholipase B-like</fullName>
        <ecNumber evidence="7">3.1.1.-</ecNumber>
    </recommendedName>
</protein>
<accession>A0AAV7J045</accession>
<sequence length="586" mass="66542">MLKVVGASWLQTRISTYIIVAVAIIGIGAIILSEFGQRVENDGIYSARVIYNRKSGYRVDFWGQNNELASLPMGSARAYFKHRTLQTGWSVLEIETSPSFPDEIQAYSAGLLEGSLTWLLIHLHWYNTIATVCVGDRKAICDVVRQQLRDNSEVARSHAKLLGAEDPFWHMVRLFYAQLDGLKEGWNYELTRNQQEVEIPDEDFIWLAMVSDLSNFGLDDPQHAGIGGILLKNLTNQSDVEPLIALVHNTAAPYRKMLRMLKKYTFGYHINGEKNSERVPTRSIVLSSYPGALSSQDEYYGLYQEDIKNLMVLAGTPLTLSKESQVNLESKISDDDVHSNRPNIVMTAAKIMAANWLATDVNSWSRTIARRDGSENTRQLLQWVILRPADSSVWLVEQHPLMTHTIDYSNIFREKGYLFCDGNSLLNQEKILINTDKTEIKINPEQVVENNNSENIDLNEKKISEIIESNSEESQVGHEEYLNLFFKSLNSSIHFKFIEKELPLMIDTMTFRGDLETTPTAIGVIDSKIMLLNDQGLVDFQANSGPPWSADQKSPFQWSKSFPNISHIGQPDKFQFSSINPHWAWN</sequence>
<comment type="similarity">
    <text evidence="1 7">Belongs to the phospholipase B-like family.</text>
</comment>
<evidence type="ECO:0000256" key="3">
    <source>
        <dbReference type="ARBA" id="ARBA00022801"/>
    </source>
</evidence>
<evidence type="ECO:0000256" key="2">
    <source>
        <dbReference type="ARBA" id="ARBA00022729"/>
    </source>
</evidence>
<evidence type="ECO:0000256" key="8">
    <source>
        <dbReference type="SAM" id="Phobius"/>
    </source>
</evidence>
<organism evidence="9 10">
    <name type="scientific">Cotesia glomerata</name>
    <name type="common">Lepidopteran parasitic wasp</name>
    <name type="synonym">Apanteles glomeratus</name>
    <dbReference type="NCBI Taxonomy" id="32391"/>
    <lineage>
        <taxon>Eukaryota</taxon>
        <taxon>Metazoa</taxon>
        <taxon>Ecdysozoa</taxon>
        <taxon>Arthropoda</taxon>
        <taxon>Hexapoda</taxon>
        <taxon>Insecta</taxon>
        <taxon>Pterygota</taxon>
        <taxon>Neoptera</taxon>
        <taxon>Endopterygota</taxon>
        <taxon>Hymenoptera</taxon>
        <taxon>Apocrita</taxon>
        <taxon>Ichneumonoidea</taxon>
        <taxon>Braconidae</taxon>
        <taxon>Microgastrinae</taxon>
        <taxon>Cotesia</taxon>
    </lineage>
</organism>
<dbReference type="InterPro" id="IPR007000">
    <property type="entry name" value="PLipase_B-like"/>
</dbReference>